<dbReference type="EMBL" id="FNFO01000002">
    <property type="protein sequence ID" value="SDK42715.1"/>
    <property type="molecule type" value="Genomic_DNA"/>
</dbReference>
<dbReference type="Pfam" id="PF00072">
    <property type="entry name" value="Response_reg"/>
    <property type="match status" value="1"/>
</dbReference>
<accession>A0A1G9BUP3</accession>
<evidence type="ECO:0000259" key="3">
    <source>
        <dbReference type="PROSITE" id="PS50110"/>
    </source>
</evidence>
<keyword evidence="6" id="KW-1185">Reference proteome</keyword>
<dbReference type="SMART" id="SM00850">
    <property type="entry name" value="LytTR"/>
    <property type="match status" value="1"/>
</dbReference>
<dbReference type="GO" id="GO:0003677">
    <property type="term" value="F:DNA binding"/>
    <property type="evidence" value="ECO:0007669"/>
    <property type="project" value="UniProtKB-KW"/>
</dbReference>
<organism evidence="5 6">
    <name type="scientific">Catalinimonas alkaloidigena</name>
    <dbReference type="NCBI Taxonomy" id="1075417"/>
    <lineage>
        <taxon>Bacteria</taxon>
        <taxon>Pseudomonadati</taxon>
        <taxon>Bacteroidota</taxon>
        <taxon>Cytophagia</taxon>
        <taxon>Cytophagales</taxon>
        <taxon>Catalimonadaceae</taxon>
        <taxon>Catalinimonas</taxon>
    </lineage>
</organism>
<dbReference type="Gene3D" id="3.40.50.2300">
    <property type="match status" value="1"/>
</dbReference>
<evidence type="ECO:0000256" key="2">
    <source>
        <dbReference type="SAM" id="MobiDB-lite"/>
    </source>
</evidence>
<dbReference type="PROSITE" id="PS50930">
    <property type="entry name" value="HTH_LYTTR"/>
    <property type="match status" value="1"/>
</dbReference>
<dbReference type="PANTHER" id="PTHR37299">
    <property type="entry name" value="TRANSCRIPTIONAL REGULATOR-RELATED"/>
    <property type="match status" value="1"/>
</dbReference>
<dbReference type="InterPro" id="IPR007492">
    <property type="entry name" value="LytTR_DNA-bd_dom"/>
</dbReference>
<dbReference type="GO" id="GO:0000156">
    <property type="term" value="F:phosphorelay response regulator activity"/>
    <property type="evidence" value="ECO:0007669"/>
    <property type="project" value="InterPro"/>
</dbReference>
<evidence type="ECO:0000313" key="6">
    <source>
        <dbReference type="Proteomes" id="UP000198510"/>
    </source>
</evidence>
<dbReference type="SMART" id="SM00448">
    <property type="entry name" value="REC"/>
    <property type="match status" value="1"/>
</dbReference>
<evidence type="ECO:0000313" key="5">
    <source>
        <dbReference type="EMBL" id="SDK42715.1"/>
    </source>
</evidence>
<dbReference type="STRING" id="1075417.SAMN05421823_102706"/>
<dbReference type="Gene3D" id="2.40.50.1020">
    <property type="entry name" value="LytTr DNA-binding domain"/>
    <property type="match status" value="1"/>
</dbReference>
<dbReference type="OrthoDB" id="1646880at2"/>
<keyword evidence="5" id="KW-0238">DNA-binding</keyword>
<evidence type="ECO:0000256" key="1">
    <source>
        <dbReference type="PROSITE-ProRule" id="PRU00169"/>
    </source>
</evidence>
<feature type="compositionally biased region" description="Pro residues" evidence="2">
    <location>
        <begin position="120"/>
        <end position="135"/>
    </location>
</feature>
<feature type="domain" description="Response regulatory" evidence="3">
    <location>
        <begin position="2"/>
        <end position="113"/>
    </location>
</feature>
<name>A0A1G9BUP3_9BACT</name>
<feature type="modified residue" description="4-aspartylphosphate" evidence="1">
    <location>
        <position position="53"/>
    </location>
</feature>
<dbReference type="InterPro" id="IPR011006">
    <property type="entry name" value="CheY-like_superfamily"/>
</dbReference>
<keyword evidence="1" id="KW-0597">Phosphoprotein</keyword>
<dbReference type="SUPFAM" id="SSF52172">
    <property type="entry name" value="CheY-like"/>
    <property type="match status" value="1"/>
</dbReference>
<dbReference type="RefSeq" id="WP_089680578.1">
    <property type="nucleotide sequence ID" value="NZ_FNFO01000002.1"/>
</dbReference>
<dbReference type="InterPro" id="IPR046947">
    <property type="entry name" value="LytR-like"/>
</dbReference>
<reference evidence="5 6" key="1">
    <citation type="submission" date="2016-10" db="EMBL/GenBank/DDBJ databases">
        <authorList>
            <person name="de Groot N.N."/>
        </authorList>
    </citation>
    <scope>NUCLEOTIDE SEQUENCE [LARGE SCALE GENOMIC DNA]</scope>
    <source>
        <strain evidence="5 6">DSM 25186</strain>
    </source>
</reference>
<dbReference type="Proteomes" id="UP000198510">
    <property type="component" value="Unassembled WGS sequence"/>
</dbReference>
<proteinExistence type="predicted"/>
<dbReference type="AlphaFoldDB" id="A0A1G9BUP3"/>
<feature type="domain" description="HTH LytTR-type" evidence="4">
    <location>
        <begin position="154"/>
        <end position="250"/>
    </location>
</feature>
<feature type="region of interest" description="Disordered" evidence="2">
    <location>
        <begin position="116"/>
        <end position="141"/>
    </location>
</feature>
<gene>
    <name evidence="5" type="ORF">SAMN05421823_102706</name>
</gene>
<sequence length="256" mass="28899">MTCLIVEDEPLARNLLVSYVEKLPSLQLVEACANPLAALEILRNQPIDLLFLDIQMPEITGLNLLKILHHKPLVILTTAYSEYALEGYELDVVDYLMKPISLERFLRAVEKASKRRAPQAPAPAPEPPAPAPVVAPRPENVAPPEKAASPFVFIKDGTKLVKVRWDDILYIEGLKDYVAIHTRQQKIVSLQRLKTLENLLPADNFIRVHHSYIVALEGIDAVHKNEVQIGQSLIPISDTYKKAFREFIDRNHIQPE</sequence>
<evidence type="ECO:0000259" key="4">
    <source>
        <dbReference type="PROSITE" id="PS50930"/>
    </source>
</evidence>
<dbReference type="PANTHER" id="PTHR37299:SF1">
    <property type="entry name" value="STAGE 0 SPORULATION PROTEIN A HOMOLOG"/>
    <property type="match status" value="1"/>
</dbReference>
<dbReference type="PROSITE" id="PS50110">
    <property type="entry name" value="RESPONSE_REGULATORY"/>
    <property type="match status" value="1"/>
</dbReference>
<dbReference type="Pfam" id="PF04397">
    <property type="entry name" value="LytTR"/>
    <property type="match status" value="1"/>
</dbReference>
<protein>
    <submittedName>
        <fullName evidence="5">DNA-binding response regulator, LytR/AlgR family</fullName>
    </submittedName>
</protein>
<dbReference type="InterPro" id="IPR001789">
    <property type="entry name" value="Sig_transdc_resp-reg_receiver"/>
</dbReference>